<organism evidence="1 2">
    <name type="scientific">Panagrolaimus superbus</name>
    <dbReference type="NCBI Taxonomy" id="310955"/>
    <lineage>
        <taxon>Eukaryota</taxon>
        <taxon>Metazoa</taxon>
        <taxon>Ecdysozoa</taxon>
        <taxon>Nematoda</taxon>
        <taxon>Chromadorea</taxon>
        <taxon>Rhabditida</taxon>
        <taxon>Tylenchina</taxon>
        <taxon>Panagrolaimomorpha</taxon>
        <taxon>Panagrolaimoidea</taxon>
        <taxon>Panagrolaimidae</taxon>
        <taxon>Panagrolaimus</taxon>
    </lineage>
</organism>
<dbReference type="AlphaFoldDB" id="A0A914YEU5"/>
<proteinExistence type="predicted"/>
<dbReference type="InterPro" id="IPR009003">
    <property type="entry name" value="Peptidase_S1_PA"/>
</dbReference>
<dbReference type="WBParaSite" id="PSU_v2.g17276.t1">
    <property type="protein sequence ID" value="PSU_v2.g17276.t1"/>
    <property type="gene ID" value="PSU_v2.g17276"/>
</dbReference>
<name>A0A914YEU5_9BILA</name>
<protein>
    <submittedName>
        <fullName evidence="2">Peptidase S1 domain-containing protein</fullName>
    </submittedName>
</protein>
<evidence type="ECO:0000313" key="2">
    <source>
        <dbReference type="WBParaSite" id="PSU_v2.g17276.t1"/>
    </source>
</evidence>
<dbReference type="Gene3D" id="2.40.10.10">
    <property type="entry name" value="Trypsin-like serine proteases"/>
    <property type="match status" value="1"/>
</dbReference>
<dbReference type="SUPFAM" id="SSF50494">
    <property type="entry name" value="Trypsin-like serine proteases"/>
    <property type="match status" value="1"/>
</dbReference>
<dbReference type="Proteomes" id="UP000887577">
    <property type="component" value="Unplaced"/>
</dbReference>
<sequence>MLCTFGSNGITSADSGGPLMAFINGRWFLEGIANAEMEFLNQKPEIHFLSESLFTKTSSYCAWIEEETKNEALCQRHNFMINNYGK</sequence>
<accession>A0A914YEU5</accession>
<evidence type="ECO:0000313" key="1">
    <source>
        <dbReference type="Proteomes" id="UP000887577"/>
    </source>
</evidence>
<dbReference type="InterPro" id="IPR043504">
    <property type="entry name" value="Peptidase_S1_PA_chymotrypsin"/>
</dbReference>
<keyword evidence="1" id="KW-1185">Reference proteome</keyword>
<reference evidence="2" key="1">
    <citation type="submission" date="2022-11" db="UniProtKB">
        <authorList>
            <consortium name="WormBaseParasite"/>
        </authorList>
    </citation>
    <scope>IDENTIFICATION</scope>
</reference>